<feature type="non-terminal residue" evidence="1">
    <location>
        <position position="1"/>
    </location>
</feature>
<dbReference type="InterPro" id="IPR003447">
    <property type="entry name" value="FEMABX"/>
</dbReference>
<sequence length="96" mass="10388">ELRGGDVPLGFEARGGIYANFDRALPGDASALLASIPRRQRAEVRRALQSDLTTSAGSDEAHRAAHFRVYAESVRNLGTPVFPRALFAAMLDEFGD</sequence>
<dbReference type="RefSeq" id="WP_207719311.1">
    <property type="nucleotide sequence ID" value="NZ_JABWDC010000221.1"/>
</dbReference>
<feature type="non-terminal residue" evidence="1">
    <location>
        <position position="96"/>
    </location>
</feature>
<dbReference type="GO" id="GO:0016755">
    <property type="term" value="F:aminoacyltransferase activity"/>
    <property type="evidence" value="ECO:0007669"/>
    <property type="project" value="InterPro"/>
</dbReference>
<evidence type="ECO:0000313" key="2">
    <source>
        <dbReference type="Proteomes" id="UP000554488"/>
    </source>
</evidence>
<reference evidence="1 2" key="1">
    <citation type="submission" date="2020-04" db="EMBL/GenBank/DDBJ databases">
        <authorList>
            <person name="Pieper L."/>
        </authorList>
    </citation>
    <scope>NUCLEOTIDE SEQUENCE [LARGE SCALE GENOMIC DNA]</scope>
    <source>
        <strain evidence="1 2">F22</strain>
    </source>
</reference>
<dbReference type="InterPro" id="IPR016181">
    <property type="entry name" value="Acyl_CoA_acyltransferase"/>
</dbReference>
<dbReference type="Gene3D" id="3.40.630.30">
    <property type="match status" value="1"/>
</dbReference>
<dbReference type="PROSITE" id="PS51191">
    <property type="entry name" value="FEMABX"/>
    <property type="match status" value="1"/>
</dbReference>
<dbReference type="SUPFAM" id="SSF55729">
    <property type="entry name" value="Acyl-CoA N-acyltransferases (Nat)"/>
    <property type="match status" value="1"/>
</dbReference>
<dbReference type="GO" id="GO:0044038">
    <property type="term" value="P:cell wall macromolecule biosynthetic process"/>
    <property type="evidence" value="ECO:0007669"/>
    <property type="project" value="InterPro"/>
</dbReference>
<name>A0A849Y6B9_9FIRM</name>
<evidence type="ECO:0000313" key="1">
    <source>
        <dbReference type="EMBL" id="NUN88199.1"/>
    </source>
</evidence>
<gene>
    <name evidence="1" type="ORF">HUU93_16790</name>
</gene>
<accession>A0A849Y6B9</accession>
<dbReference type="AlphaFoldDB" id="A0A849Y6B9"/>
<proteinExistence type="predicted"/>
<comment type="caution">
    <text evidence="1">The sequence shown here is derived from an EMBL/GenBank/DDBJ whole genome shotgun (WGS) entry which is preliminary data.</text>
</comment>
<organism evidence="1 2">
    <name type="scientific">Coprococcus comes</name>
    <dbReference type="NCBI Taxonomy" id="410072"/>
    <lineage>
        <taxon>Bacteria</taxon>
        <taxon>Bacillati</taxon>
        <taxon>Bacillota</taxon>
        <taxon>Clostridia</taxon>
        <taxon>Lachnospirales</taxon>
        <taxon>Lachnospiraceae</taxon>
        <taxon>Coprococcus</taxon>
    </lineage>
</organism>
<reference evidence="1 2" key="2">
    <citation type="submission" date="2020-07" db="EMBL/GenBank/DDBJ databases">
        <title>Bacterial metabolism rescues the inhibition of intestinal drug absorption by food and drug additives.</title>
        <authorList>
            <person name="Zou L."/>
            <person name="Spanogiannopoulos P."/>
            <person name="Chien H.-C."/>
            <person name="Pieper L.M."/>
            <person name="Cai W."/>
            <person name="Khuri N."/>
            <person name="Pottel J."/>
            <person name="Vora B."/>
            <person name="Ni Z."/>
            <person name="Tsakalozou E."/>
            <person name="Zhang W."/>
            <person name="Shoichet B.K."/>
            <person name="Giacomini K.M."/>
            <person name="Turnbaugh P.J."/>
        </authorList>
    </citation>
    <scope>NUCLEOTIDE SEQUENCE [LARGE SCALE GENOMIC DNA]</scope>
    <source>
        <strain evidence="1 2">F22</strain>
    </source>
</reference>
<dbReference type="Proteomes" id="UP000554488">
    <property type="component" value="Unassembled WGS sequence"/>
</dbReference>
<dbReference type="EMBL" id="JABWDC010000221">
    <property type="protein sequence ID" value="NUN88199.1"/>
    <property type="molecule type" value="Genomic_DNA"/>
</dbReference>
<protein>
    <submittedName>
        <fullName evidence="1">FemAB</fullName>
    </submittedName>
</protein>